<dbReference type="GeneID" id="29776828"/>
<dbReference type="InterPro" id="IPR001678">
    <property type="entry name" value="MeTrfase_RsmB-F_NOP2_dom"/>
</dbReference>
<dbReference type="EMBL" id="LVLB01000012">
    <property type="protein sequence ID" value="KYN98748.1"/>
    <property type="molecule type" value="Genomic_DNA"/>
</dbReference>
<gene>
    <name evidence="13" type="ORF">PGSY75_1111000</name>
</gene>
<dbReference type="KEGG" id="pgab:PGSY75_1111000"/>
<dbReference type="Pfam" id="PF01189">
    <property type="entry name" value="Methyltr_RsmB-F"/>
    <property type="match status" value="1"/>
</dbReference>
<keyword evidence="4 11" id="KW-0808">Transferase</keyword>
<dbReference type="Gene3D" id="3.40.50.150">
    <property type="entry name" value="Vaccinia Virus protein VP39"/>
    <property type="match status" value="1"/>
</dbReference>
<dbReference type="Proteomes" id="UP000076004">
    <property type="component" value="Chromosome 11"/>
</dbReference>
<organism evidence="13 14">
    <name type="scientific">Plasmodium gaboni</name>
    <dbReference type="NCBI Taxonomy" id="647221"/>
    <lineage>
        <taxon>Eukaryota</taxon>
        <taxon>Sar</taxon>
        <taxon>Alveolata</taxon>
        <taxon>Apicomplexa</taxon>
        <taxon>Aconoidasida</taxon>
        <taxon>Haemosporida</taxon>
        <taxon>Plasmodiidae</taxon>
        <taxon>Plasmodium</taxon>
        <taxon>Plasmodium (Laverania)</taxon>
    </lineage>
</organism>
<evidence type="ECO:0000256" key="1">
    <source>
        <dbReference type="ARBA" id="ARBA00004173"/>
    </source>
</evidence>
<accession>A0A151LIE9</accession>
<keyword evidence="7" id="KW-0809">Transit peptide</keyword>
<dbReference type="PANTHER" id="PTHR22808">
    <property type="entry name" value="NCL1 YEAST -RELATED NOL1/NOP2/FMU SUN DOMAIN-CONTAINING"/>
    <property type="match status" value="1"/>
</dbReference>
<evidence type="ECO:0000256" key="6">
    <source>
        <dbReference type="ARBA" id="ARBA00022884"/>
    </source>
</evidence>
<keyword evidence="3 11" id="KW-0489">Methyltransferase</keyword>
<keyword evidence="8" id="KW-0496">Mitochondrion</keyword>
<dbReference type="PANTHER" id="PTHR22808:SF3">
    <property type="entry name" value="5-METHYLCYTOSINE RRNA METHYLTRANSFERASE NSUN4"/>
    <property type="match status" value="1"/>
</dbReference>
<dbReference type="SUPFAM" id="SSF53335">
    <property type="entry name" value="S-adenosyl-L-methionine-dependent methyltransferases"/>
    <property type="match status" value="1"/>
</dbReference>
<reference evidence="13 14" key="1">
    <citation type="journal article" date="2016" name="Nat. Commun.">
        <title>Genomes of cryptic chimpanzee Plasmodium species reveal key evolutionary events leading to human malaria.</title>
        <authorList>
            <person name="Sundararaman S.A."/>
            <person name="Plenderleith L.J."/>
            <person name="Liu W."/>
            <person name="Loy D.E."/>
            <person name="Learn G.H."/>
            <person name="Li Y."/>
            <person name="Shaw K.S."/>
            <person name="Ayouba A."/>
            <person name="Peeters M."/>
            <person name="Speede S."/>
            <person name="Shaw G.M."/>
            <person name="Bushman F.D."/>
            <person name="Brisson D."/>
            <person name="Rayner J.C."/>
            <person name="Sharp P.M."/>
            <person name="Hahn B.H."/>
        </authorList>
    </citation>
    <scope>NUCLEOTIDE SEQUENCE [LARGE SCALE GENOMIC DNA]</scope>
    <source>
        <strain evidence="13 14">SY75</strain>
    </source>
</reference>
<comment type="caution">
    <text evidence="11">Lacks conserved residue(s) required for the propagation of feature annotation.</text>
</comment>
<dbReference type="GO" id="GO:0003723">
    <property type="term" value="F:RNA binding"/>
    <property type="evidence" value="ECO:0007669"/>
    <property type="project" value="UniProtKB-UniRule"/>
</dbReference>
<proteinExistence type="inferred from homology"/>
<sequence>MKCSGRVGYYLNLKKEYGERAEMLLKRLEEDKMIQGGFITSFIQTDYINITKILLYLMKCNKVITCFDGLYVDKEYQKYFVLYENDLYNNICEVNKTNHINDEKSNIIMNNNILYNNITSDDKNKKNIHNDITRNETRNVAQEHIKIINHINYNNNEENVFYNNVDDKNIDYKKINIQESELLNINDIIKYDGTVENVEKIIYYLNPCSILCAYFLDIKHNENVLDMCASPGGKSLYIVNKLFGYNISPLNRIKNVEMIYADMIDKNKNNNNNNNDDNNNDNFPNNYHHNIYDETKKFVVQIDCCMDVLNYNKINREGFLVINEYNKVRYERLKKVLNKYIPSDLINRCSNIHVTNYNGLNINSFMRFPKFHKILLDVPCSTDEHIIKQGTKELNKWSINVIKNNSDIQLQLLINAFNLLHTGGVIIYSTCALSYHENDYVIEKFLKKYKNNIQIIDFIQEEYEKKISQYFSNSINNKNNHNHNIDNNNNNNNNNKYYKYINHCKENTFFLNFFEKTTYGYISLPDRSPFGILYICKMKKI</sequence>
<evidence type="ECO:0000256" key="2">
    <source>
        <dbReference type="ARBA" id="ARBA00022552"/>
    </source>
</evidence>
<keyword evidence="2" id="KW-0698">rRNA processing</keyword>
<feature type="binding site" evidence="11">
    <location>
        <position position="377"/>
    </location>
    <ligand>
        <name>S-adenosyl-L-methionine</name>
        <dbReference type="ChEBI" id="CHEBI:59789"/>
    </ligand>
</feature>
<comment type="subcellular location">
    <subcellularLocation>
        <location evidence="1">Mitochondrion</location>
    </subcellularLocation>
</comment>
<dbReference type="VEuPathDB" id="PlasmoDB:PGABG01_1108100"/>
<evidence type="ECO:0000256" key="3">
    <source>
        <dbReference type="ARBA" id="ARBA00022603"/>
    </source>
</evidence>
<evidence type="ECO:0000259" key="12">
    <source>
        <dbReference type="PROSITE" id="PS51686"/>
    </source>
</evidence>
<evidence type="ECO:0000256" key="9">
    <source>
        <dbReference type="ARBA" id="ARBA00042050"/>
    </source>
</evidence>
<dbReference type="PRINTS" id="PR02008">
    <property type="entry name" value="RCMTFAMILY"/>
</dbReference>
<dbReference type="GO" id="GO:0031167">
    <property type="term" value="P:rRNA methylation"/>
    <property type="evidence" value="ECO:0007669"/>
    <property type="project" value="TreeGrafter"/>
</dbReference>
<dbReference type="InterPro" id="IPR049560">
    <property type="entry name" value="MeTrfase_RsmB-F_NOP2_cat"/>
</dbReference>
<dbReference type="GO" id="GO:0005762">
    <property type="term" value="C:mitochondrial large ribosomal subunit"/>
    <property type="evidence" value="ECO:0007669"/>
    <property type="project" value="TreeGrafter"/>
</dbReference>
<dbReference type="RefSeq" id="XP_018641025.1">
    <property type="nucleotide sequence ID" value="XM_018786230.1"/>
</dbReference>
<evidence type="ECO:0000313" key="13">
    <source>
        <dbReference type="EMBL" id="KYN98748.1"/>
    </source>
</evidence>
<evidence type="ECO:0000256" key="5">
    <source>
        <dbReference type="ARBA" id="ARBA00022691"/>
    </source>
</evidence>
<dbReference type="PROSITE" id="PS51686">
    <property type="entry name" value="SAM_MT_RSMB_NOP"/>
    <property type="match status" value="1"/>
</dbReference>
<comment type="caution">
    <text evidence="13">The sequence shown here is derived from an EMBL/GenBank/DDBJ whole genome shotgun (WGS) entry which is preliminary data.</text>
</comment>
<dbReference type="AlphaFoldDB" id="A0A151LIE9"/>
<evidence type="ECO:0000313" key="14">
    <source>
        <dbReference type="Proteomes" id="UP000076004"/>
    </source>
</evidence>
<feature type="binding site" evidence="11">
    <location>
        <position position="324"/>
    </location>
    <ligand>
        <name>S-adenosyl-L-methionine</name>
        <dbReference type="ChEBI" id="CHEBI:59789"/>
    </ligand>
</feature>
<dbReference type="VEuPathDB" id="PlasmoDB:PGSY75_1111000"/>
<evidence type="ECO:0000256" key="11">
    <source>
        <dbReference type="PROSITE-ProRule" id="PRU01023"/>
    </source>
</evidence>
<comment type="similarity">
    <text evidence="11">Belongs to the class I-like SAM-binding methyltransferase superfamily. RsmB/NOP family.</text>
</comment>
<comment type="catalytic activity">
    <reaction evidence="10">
        <text>a cytidine in rRNA + S-adenosyl-L-methionine = a 5-methylcytidine in rRNA + S-adenosyl-L-homocysteine + H(+)</text>
        <dbReference type="Rhea" id="RHEA:61484"/>
        <dbReference type="Rhea" id="RHEA-COMP:15836"/>
        <dbReference type="Rhea" id="RHEA-COMP:15837"/>
        <dbReference type="ChEBI" id="CHEBI:15378"/>
        <dbReference type="ChEBI" id="CHEBI:57856"/>
        <dbReference type="ChEBI" id="CHEBI:59789"/>
        <dbReference type="ChEBI" id="CHEBI:74483"/>
        <dbReference type="ChEBI" id="CHEBI:82748"/>
    </reaction>
</comment>
<feature type="domain" description="SAM-dependent MTase RsmB/NOP-type" evidence="12">
    <location>
        <begin position="314"/>
        <end position="517"/>
    </location>
</feature>
<dbReference type="InterPro" id="IPR023267">
    <property type="entry name" value="RCMT"/>
</dbReference>
<name>A0A151LIE9_9APIC</name>
<evidence type="ECO:0000256" key="7">
    <source>
        <dbReference type="ARBA" id="ARBA00022946"/>
    </source>
</evidence>
<evidence type="ECO:0000256" key="4">
    <source>
        <dbReference type="ARBA" id="ARBA00022679"/>
    </source>
</evidence>
<evidence type="ECO:0000256" key="8">
    <source>
        <dbReference type="ARBA" id="ARBA00023128"/>
    </source>
</evidence>
<keyword evidence="6 11" id="KW-0694">RNA-binding</keyword>
<protein>
    <recommendedName>
        <fullName evidence="9">NOL1/NOP2/Sun domain family member 4</fullName>
    </recommendedName>
</protein>
<evidence type="ECO:0000256" key="10">
    <source>
        <dbReference type="ARBA" id="ARBA00049302"/>
    </source>
</evidence>
<dbReference type="GO" id="GO:0008173">
    <property type="term" value="F:RNA methyltransferase activity"/>
    <property type="evidence" value="ECO:0007669"/>
    <property type="project" value="InterPro"/>
</dbReference>
<keyword evidence="5 11" id="KW-0949">S-adenosyl-L-methionine</keyword>
<feature type="active site" description="Nucleophile" evidence="11">
    <location>
        <position position="431"/>
    </location>
</feature>
<dbReference type="InterPro" id="IPR029063">
    <property type="entry name" value="SAM-dependent_MTases_sf"/>
</dbReference>